<gene>
    <name evidence="7" type="ORF">BOKJ2_LOCUS3587</name>
</gene>
<dbReference type="GO" id="GO:0010468">
    <property type="term" value="P:regulation of gene expression"/>
    <property type="evidence" value="ECO:0007669"/>
    <property type="project" value="TreeGrafter"/>
</dbReference>
<dbReference type="GO" id="GO:0005634">
    <property type="term" value="C:nucleus"/>
    <property type="evidence" value="ECO:0007669"/>
    <property type="project" value="TreeGrafter"/>
</dbReference>
<dbReference type="Gene3D" id="3.30.40.10">
    <property type="entry name" value="Zinc/RING finger domain, C3HC4 (zinc finger)"/>
    <property type="match status" value="1"/>
</dbReference>
<dbReference type="Pfam" id="PF02375">
    <property type="entry name" value="JmjN"/>
    <property type="match status" value="1"/>
</dbReference>
<evidence type="ECO:0000256" key="2">
    <source>
        <dbReference type="ARBA" id="ARBA00022771"/>
    </source>
</evidence>
<dbReference type="GO" id="GO:0032454">
    <property type="term" value="F:histone H3K9 demethylase activity"/>
    <property type="evidence" value="ECO:0007669"/>
    <property type="project" value="TreeGrafter"/>
</dbReference>
<evidence type="ECO:0008006" key="9">
    <source>
        <dbReference type="Google" id="ProtNLM"/>
    </source>
</evidence>
<sequence length="826" mass="95410">MHHDHEPRYSKESEWKSTGTEDVMVFYPTLQEMADFSAYVSSCEAKGAHLKSGICKIVPPKEWSPRPKKGLKYEEVGDYIIKAPVKESISNASYGGLYVKQNKIYRKELSVRQFEELALSQHYLNPRQDLELKDIERQFWRTLCVGEPIYGADTPGSLYDPRVKEFNIAKLNTILDLLTECKLKIPGVNTPYLYFGMYKATFSWHTEDMDLYSINYLHYGEPKFWYAIPPADAAKFDRLSLQKFPEDGRRCKAFLRHKTHIINPKEFKPHGIRYGTMVQYPGEFIITFPRGYHMGFNLGYNCAESTNFALDRWIDVAKEVSVCRCVKGSVEIDMAPFMKKFRPDEYEEWYDYWYRPRVVIVKPKSESSSPFFMPSVDLPLINEEKMIEYKKSLDDKRTIMHFLWQHQQDFKEEVNFNTKEGERYPYCSVCQHFTPTVSEYTQRPQTSQRYTNDQLYSKSCVPCNAEIPLNLASLIQCKRCHVVVHEDCYLTNKSSEDSFPSTSDQSDLEAVPAKRRRSDKAGWLCKRCEFSREQLVCASVNCAMCKLRGGALIPFVNGQPGLFVHIICAIMSRRSKIVRDEQKNKVYAITSTMDGAETDLDKLREISSISQNYIEHEPDLYLNVGMDSNFQCAFCCQPLESCFVKCQPCLDSGAPCQVFHPYCAQFAEMHTEVRNYPYLALAVCPLHNSDNIEKHPINVGDSAVFFSNLECDRVIVEDVAESFFYFVEFLDCSFSSDVAIQDVIDCQCKHIGCNGEHISGHVIKVRWEDGREYQGYFREKVTGSTFTVRSLTSSTLRKCSRNALYCLDETKPEELEERLAKIPLTI</sequence>
<protein>
    <recommendedName>
        <fullName evidence="9">[Histone H3]-trimethyl-L-lysine(9) demethylase</fullName>
    </recommendedName>
</protein>
<dbReference type="Proteomes" id="UP000783686">
    <property type="component" value="Unassembled WGS sequence"/>
</dbReference>
<organism evidence="7 8">
    <name type="scientific">Bursaphelenchus okinawaensis</name>
    <dbReference type="NCBI Taxonomy" id="465554"/>
    <lineage>
        <taxon>Eukaryota</taxon>
        <taxon>Metazoa</taxon>
        <taxon>Ecdysozoa</taxon>
        <taxon>Nematoda</taxon>
        <taxon>Chromadorea</taxon>
        <taxon>Rhabditida</taxon>
        <taxon>Tylenchina</taxon>
        <taxon>Tylenchomorpha</taxon>
        <taxon>Aphelenchoidea</taxon>
        <taxon>Aphelenchoididae</taxon>
        <taxon>Bursaphelenchus</taxon>
    </lineage>
</organism>
<dbReference type="PANTHER" id="PTHR10694">
    <property type="entry name" value="LYSINE-SPECIFIC DEMETHYLASE"/>
    <property type="match status" value="1"/>
</dbReference>
<keyword evidence="1" id="KW-0479">Metal-binding</keyword>
<dbReference type="PROSITE" id="PS51184">
    <property type="entry name" value="JMJC"/>
    <property type="match status" value="1"/>
</dbReference>
<comment type="caution">
    <text evidence="7">The sequence shown here is derived from an EMBL/GenBank/DDBJ whole genome shotgun (WGS) entry which is preliminary data.</text>
</comment>
<dbReference type="InterPro" id="IPR003349">
    <property type="entry name" value="JmjN"/>
</dbReference>
<dbReference type="PROSITE" id="PS51183">
    <property type="entry name" value="JMJN"/>
    <property type="match status" value="1"/>
</dbReference>
<dbReference type="EMBL" id="CAJFDH010000002">
    <property type="protein sequence ID" value="CAD5211224.1"/>
    <property type="molecule type" value="Genomic_DNA"/>
</dbReference>
<dbReference type="Proteomes" id="UP000614601">
    <property type="component" value="Unassembled WGS sequence"/>
</dbReference>
<keyword evidence="2" id="KW-0863">Zinc-finger</keyword>
<reference evidence="7" key="1">
    <citation type="submission" date="2020-09" db="EMBL/GenBank/DDBJ databases">
        <authorList>
            <person name="Kikuchi T."/>
        </authorList>
    </citation>
    <scope>NUCLEOTIDE SEQUENCE</scope>
    <source>
        <strain evidence="7">SH1</strain>
    </source>
</reference>
<evidence type="ECO:0000256" key="1">
    <source>
        <dbReference type="ARBA" id="ARBA00022723"/>
    </source>
</evidence>
<keyword evidence="3" id="KW-0862">Zinc</keyword>
<dbReference type="InterPro" id="IPR013083">
    <property type="entry name" value="Znf_RING/FYVE/PHD"/>
</dbReference>
<keyword evidence="8" id="KW-1185">Reference proteome</keyword>
<evidence type="ECO:0000313" key="7">
    <source>
        <dbReference type="EMBL" id="CAD5211224.1"/>
    </source>
</evidence>
<feature type="compositionally biased region" description="Polar residues" evidence="4">
    <location>
        <begin position="493"/>
        <end position="505"/>
    </location>
</feature>
<dbReference type="AlphaFoldDB" id="A0A811K673"/>
<dbReference type="InterPro" id="IPR019786">
    <property type="entry name" value="Zinc_finger_PHD-type_CS"/>
</dbReference>
<feature type="domain" description="JmjN" evidence="5">
    <location>
        <begin position="23"/>
        <end position="66"/>
    </location>
</feature>
<dbReference type="GO" id="GO:0008270">
    <property type="term" value="F:zinc ion binding"/>
    <property type="evidence" value="ECO:0007669"/>
    <property type="project" value="UniProtKB-KW"/>
</dbReference>
<dbReference type="SMART" id="SM00545">
    <property type="entry name" value="JmjN"/>
    <property type="match status" value="1"/>
</dbReference>
<evidence type="ECO:0000313" key="8">
    <source>
        <dbReference type="Proteomes" id="UP000614601"/>
    </source>
</evidence>
<dbReference type="EMBL" id="CAJFCW020000002">
    <property type="protein sequence ID" value="CAG9092947.1"/>
    <property type="molecule type" value="Genomic_DNA"/>
</dbReference>
<evidence type="ECO:0000256" key="3">
    <source>
        <dbReference type="ARBA" id="ARBA00022833"/>
    </source>
</evidence>
<dbReference type="SUPFAM" id="SSF51197">
    <property type="entry name" value="Clavaminate synthase-like"/>
    <property type="match status" value="1"/>
</dbReference>
<dbReference type="GO" id="GO:0000785">
    <property type="term" value="C:chromatin"/>
    <property type="evidence" value="ECO:0007669"/>
    <property type="project" value="TreeGrafter"/>
</dbReference>
<feature type="region of interest" description="Disordered" evidence="4">
    <location>
        <begin position="493"/>
        <end position="512"/>
    </location>
</feature>
<feature type="domain" description="JmjC" evidence="6">
    <location>
        <begin position="160"/>
        <end position="325"/>
    </location>
</feature>
<dbReference type="InterPro" id="IPR003347">
    <property type="entry name" value="JmjC_dom"/>
</dbReference>
<evidence type="ECO:0000256" key="4">
    <source>
        <dbReference type="SAM" id="MobiDB-lite"/>
    </source>
</evidence>
<dbReference type="PANTHER" id="PTHR10694:SF129">
    <property type="entry name" value="LYSINE-SPECIFIC DEMETHYLASE 4B-RELATED"/>
    <property type="match status" value="1"/>
</dbReference>
<dbReference type="OrthoDB" id="9547406at2759"/>
<name>A0A811K673_9BILA</name>
<dbReference type="Gene3D" id="3.10.330.70">
    <property type="match status" value="1"/>
</dbReference>
<dbReference type="PROSITE" id="PS01359">
    <property type="entry name" value="ZF_PHD_1"/>
    <property type="match status" value="1"/>
</dbReference>
<evidence type="ECO:0000259" key="5">
    <source>
        <dbReference type="PROSITE" id="PS51183"/>
    </source>
</evidence>
<dbReference type="Pfam" id="PF02373">
    <property type="entry name" value="JmjC"/>
    <property type="match status" value="1"/>
</dbReference>
<dbReference type="GO" id="GO:0051864">
    <property type="term" value="F:histone H3K36 demethylase activity"/>
    <property type="evidence" value="ECO:0007669"/>
    <property type="project" value="TreeGrafter"/>
</dbReference>
<proteinExistence type="predicted"/>
<accession>A0A811K673</accession>
<dbReference type="Gene3D" id="2.60.120.650">
    <property type="entry name" value="Cupin"/>
    <property type="match status" value="1"/>
</dbReference>
<dbReference type="SMART" id="SM00558">
    <property type="entry name" value="JmjC"/>
    <property type="match status" value="1"/>
</dbReference>
<evidence type="ECO:0000259" key="6">
    <source>
        <dbReference type="PROSITE" id="PS51184"/>
    </source>
</evidence>